<evidence type="ECO:0000259" key="4">
    <source>
        <dbReference type="PROSITE" id="PS51635"/>
    </source>
</evidence>
<keyword evidence="1 5" id="KW-0378">Hydrolase</keyword>
<evidence type="ECO:0000256" key="1">
    <source>
        <dbReference type="ARBA" id="ARBA00022801"/>
    </source>
</evidence>
<gene>
    <name evidence="5" type="ORF">MNB_SV-4-757</name>
</gene>
<evidence type="ECO:0000256" key="2">
    <source>
        <dbReference type="ARBA" id="ARBA00022963"/>
    </source>
</evidence>
<dbReference type="PANTHER" id="PTHR14226">
    <property type="entry name" value="NEUROPATHY TARGET ESTERASE/SWISS CHEESE D.MELANOGASTER"/>
    <property type="match status" value="1"/>
</dbReference>
<accession>A0A1W1E8X3</accession>
<dbReference type="PROSITE" id="PS51635">
    <property type="entry name" value="PNPLA"/>
    <property type="match status" value="1"/>
</dbReference>
<dbReference type="InterPro" id="IPR002641">
    <property type="entry name" value="PNPLA_dom"/>
</dbReference>
<dbReference type="GO" id="GO:0008233">
    <property type="term" value="F:peptidase activity"/>
    <property type="evidence" value="ECO:0007669"/>
    <property type="project" value="UniProtKB-KW"/>
</dbReference>
<name>A0A1W1E8X3_9ZZZZ</name>
<keyword evidence="2" id="KW-0442">Lipid degradation</keyword>
<dbReference type="SUPFAM" id="SSF52151">
    <property type="entry name" value="FabD/lysophospholipase-like"/>
    <property type="match status" value="1"/>
</dbReference>
<protein>
    <submittedName>
        <fullName evidence="5">SERINE PROTEASE</fullName>
        <ecNumber evidence="5">3.4.21.-</ecNumber>
    </submittedName>
</protein>
<dbReference type="InterPro" id="IPR050301">
    <property type="entry name" value="NTE"/>
</dbReference>
<dbReference type="PANTHER" id="PTHR14226:SF76">
    <property type="entry name" value="NTE FAMILY PROTEIN RSSA"/>
    <property type="match status" value="1"/>
</dbReference>
<proteinExistence type="predicted"/>
<sequence length="260" mass="28996">MTTQTLQTNPFTLVLSGGGALGIAHLGVLHDMERKKIVPAEIIGTSMGGIIGACLSIGMDEAQIYDQIASFVKVSNWIKFSLSGNAIVDNDKIAEIFSTIFGSRKMHETHTPLKLIATNLKNGHKRIFDSRDDVCIKDAVLATMAIPGVFEEHTIEEEVYGDGFLCENLGISEASHRYVLAVDVLGEHSFEKALPDNFFKTHNVLEMFERSMRLLIYNQSRLSLAHTDKKVLLLEPKTYCYSTYQFHKYEQIRALGLGLL</sequence>
<dbReference type="InterPro" id="IPR016035">
    <property type="entry name" value="Acyl_Trfase/lysoPLipase"/>
</dbReference>
<evidence type="ECO:0000256" key="3">
    <source>
        <dbReference type="ARBA" id="ARBA00023098"/>
    </source>
</evidence>
<feature type="domain" description="PNPLA" evidence="4">
    <location>
        <begin position="13"/>
        <end position="175"/>
    </location>
</feature>
<dbReference type="EC" id="3.4.21.-" evidence="5"/>
<dbReference type="AlphaFoldDB" id="A0A1W1E8X3"/>
<dbReference type="Pfam" id="PF01734">
    <property type="entry name" value="Patatin"/>
    <property type="match status" value="1"/>
</dbReference>
<dbReference type="EMBL" id="FPIB01000015">
    <property type="protein sequence ID" value="SFV90403.1"/>
    <property type="molecule type" value="Genomic_DNA"/>
</dbReference>
<dbReference type="GO" id="GO:0016042">
    <property type="term" value="P:lipid catabolic process"/>
    <property type="evidence" value="ECO:0007669"/>
    <property type="project" value="UniProtKB-KW"/>
</dbReference>
<organism evidence="5">
    <name type="scientific">hydrothermal vent metagenome</name>
    <dbReference type="NCBI Taxonomy" id="652676"/>
    <lineage>
        <taxon>unclassified sequences</taxon>
        <taxon>metagenomes</taxon>
        <taxon>ecological metagenomes</taxon>
    </lineage>
</organism>
<keyword evidence="5" id="KW-0645">Protease</keyword>
<dbReference type="Gene3D" id="3.40.1090.10">
    <property type="entry name" value="Cytosolic phospholipase A2 catalytic domain"/>
    <property type="match status" value="2"/>
</dbReference>
<dbReference type="GO" id="GO:0006508">
    <property type="term" value="P:proteolysis"/>
    <property type="evidence" value="ECO:0007669"/>
    <property type="project" value="UniProtKB-KW"/>
</dbReference>
<evidence type="ECO:0000313" key="5">
    <source>
        <dbReference type="EMBL" id="SFV90403.1"/>
    </source>
</evidence>
<keyword evidence="3" id="KW-0443">Lipid metabolism</keyword>
<reference evidence="5" key="1">
    <citation type="submission" date="2016-10" db="EMBL/GenBank/DDBJ databases">
        <authorList>
            <person name="de Groot N.N."/>
        </authorList>
    </citation>
    <scope>NUCLEOTIDE SEQUENCE</scope>
</reference>